<name>A0A368YD99_9RHOB</name>
<evidence type="ECO:0000313" key="1">
    <source>
        <dbReference type="EMBL" id="RCW78125.1"/>
    </source>
</evidence>
<evidence type="ECO:0008006" key="3">
    <source>
        <dbReference type="Google" id="ProtNLM"/>
    </source>
</evidence>
<gene>
    <name evidence="1" type="ORF">DFP89_14615</name>
</gene>
<dbReference type="AlphaFoldDB" id="A0A368YD99"/>
<reference evidence="1 2" key="1">
    <citation type="submission" date="2018-07" db="EMBL/GenBank/DDBJ databases">
        <title>Genomic Encyclopedia of Type Strains, Phase III (KMG-III): the genomes of soil and plant-associated and newly described type strains.</title>
        <authorList>
            <person name="Whitman W."/>
        </authorList>
    </citation>
    <scope>NUCLEOTIDE SEQUENCE [LARGE SCALE GENOMIC DNA]</scope>
    <source>
        <strain evidence="1 2">CECT 8525</strain>
    </source>
</reference>
<dbReference type="Proteomes" id="UP000253345">
    <property type="component" value="Unassembled WGS sequence"/>
</dbReference>
<proteinExistence type="predicted"/>
<organism evidence="1 2">
    <name type="scientific">Paracoccus lutimaris</name>
    <dbReference type="NCBI Taxonomy" id="1490030"/>
    <lineage>
        <taxon>Bacteria</taxon>
        <taxon>Pseudomonadati</taxon>
        <taxon>Pseudomonadota</taxon>
        <taxon>Alphaproteobacteria</taxon>
        <taxon>Rhodobacterales</taxon>
        <taxon>Paracoccaceae</taxon>
        <taxon>Paracoccus</taxon>
    </lineage>
</organism>
<evidence type="ECO:0000313" key="2">
    <source>
        <dbReference type="Proteomes" id="UP000253345"/>
    </source>
</evidence>
<comment type="caution">
    <text evidence="1">The sequence shown here is derived from an EMBL/GenBank/DDBJ whole genome shotgun (WGS) entry which is preliminary data.</text>
</comment>
<sequence length="55" mass="6689">MLAEPAWTWAEVLKKWRFLLDRYAMTPEAGDERIQKLIKRALGDMDRLKKREERK</sequence>
<dbReference type="EMBL" id="QPJL01000046">
    <property type="protein sequence ID" value="RCW78125.1"/>
    <property type="molecule type" value="Genomic_DNA"/>
</dbReference>
<accession>A0A368YD99</accession>
<protein>
    <recommendedName>
        <fullName evidence="3">Transposase</fullName>
    </recommendedName>
</protein>
<keyword evidence="2" id="KW-1185">Reference proteome</keyword>